<evidence type="ECO:0000313" key="2">
    <source>
        <dbReference type="Proteomes" id="UP000704176"/>
    </source>
</evidence>
<keyword evidence="2" id="KW-1185">Reference proteome</keyword>
<dbReference type="EMBL" id="JAIRBM010000011">
    <property type="protein sequence ID" value="MBZ6077662.1"/>
    <property type="molecule type" value="Genomic_DNA"/>
</dbReference>
<comment type="caution">
    <text evidence="1">The sequence shown here is derived from an EMBL/GenBank/DDBJ whole genome shotgun (WGS) entry which is preliminary data.</text>
</comment>
<dbReference type="RefSeq" id="WP_224314262.1">
    <property type="nucleotide sequence ID" value="NZ_JAIRBM010000011.1"/>
</dbReference>
<reference evidence="1 2" key="1">
    <citation type="submission" date="2021-09" db="EMBL/GenBank/DDBJ databases">
        <title>The complete genome sequence of a new microorganism.</title>
        <authorList>
            <person name="Zi Z."/>
        </authorList>
    </citation>
    <scope>NUCLEOTIDE SEQUENCE [LARGE SCALE GENOMIC DNA]</scope>
    <source>
        <strain evidence="1 2">WGZ8</strain>
    </source>
</reference>
<organism evidence="1 2">
    <name type="scientific">Microvirga puerhi</name>
    <dbReference type="NCBI Taxonomy" id="2876078"/>
    <lineage>
        <taxon>Bacteria</taxon>
        <taxon>Pseudomonadati</taxon>
        <taxon>Pseudomonadota</taxon>
        <taxon>Alphaproteobacteria</taxon>
        <taxon>Hyphomicrobiales</taxon>
        <taxon>Methylobacteriaceae</taxon>
        <taxon>Microvirga</taxon>
    </lineage>
</organism>
<dbReference type="Proteomes" id="UP000704176">
    <property type="component" value="Unassembled WGS sequence"/>
</dbReference>
<evidence type="ECO:0000313" key="1">
    <source>
        <dbReference type="EMBL" id="MBZ6077662.1"/>
    </source>
</evidence>
<gene>
    <name evidence="1" type="ORF">K9B37_15390</name>
</gene>
<protein>
    <submittedName>
        <fullName evidence="1">Uncharacterized protein</fullName>
    </submittedName>
</protein>
<accession>A0ABS7VRM7</accession>
<sequence>MVPPMNFNSQIAELEGQLTVKAGKGCGFGISGIDGAINEVVITQKPKVGLAGVRGTTPYYVAKPGYQGADEFAYAYIGTNQYGGPMRVVIKRKVTVIP</sequence>
<proteinExistence type="predicted"/>
<name>A0ABS7VRM7_9HYPH</name>